<protein>
    <submittedName>
        <fullName evidence="2">Uncharacterized protein</fullName>
    </submittedName>
</protein>
<keyword evidence="1" id="KW-0472">Membrane</keyword>
<gene>
    <name evidence="2" type="ORF">E7Y31_01785</name>
</gene>
<dbReference type="AlphaFoldDB" id="A0A4S5EVB9"/>
<dbReference type="Proteomes" id="UP000305282">
    <property type="component" value="Unassembled WGS sequence"/>
</dbReference>
<reference evidence="2 3" key="1">
    <citation type="submission" date="2019-04" db="EMBL/GenBank/DDBJ databases">
        <title>Draft genome sequences for three unisolated Alnus-infective Frankia Sp+ strains, AgTrS, AiOr and AvVan, the first sequenced Frankia strains able to sporulate in-planta.</title>
        <authorList>
            <person name="Bethencourt L."/>
            <person name="Vautrin F."/>
            <person name="Taib N."/>
            <person name="Dubost A."/>
            <person name="Castro-Garcia L."/>
            <person name="Imbaud O."/>
            <person name="Abrouk D."/>
            <person name="Fournier P."/>
            <person name="Briolay J."/>
            <person name="Nguyen A."/>
            <person name="Normand P."/>
            <person name="Fernandez M.P."/>
            <person name="Brochier-Armanet C."/>
            <person name="Herrera-Belaroussi A."/>
        </authorList>
    </citation>
    <scope>NUCLEOTIDE SEQUENCE [LARGE SCALE GENOMIC DNA]</scope>
    <source>
        <strain evidence="2 3">AvVan</strain>
    </source>
</reference>
<evidence type="ECO:0000313" key="3">
    <source>
        <dbReference type="Proteomes" id="UP000305282"/>
    </source>
</evidence>
<accession>A0A4S5EVB9</accession>
<organism evidence="2 3">
    <name type="scientific">Candidatus Frankia alpina</name>
    <dbReference type="NCBI Taxonomy" id="2699483"/>
    <lineage>
        <taxon>Bacteria</taxon>
        <taxon>Bacillati</taxon>
        <taxon>Actinomycetota</taxon>
        <taxon>Actinomycetes</taxon>
        <taxon>Frankiales</taxon>
        <taxon>Frankiaceae</taxon>
        <taxon>Frankia</taxon>
    </lineage>
</organism>
<keyword evidence="3" id="KW-1185">Reference proteome</keyword>
<evidence type="ECO:0000256" key="1">
    <source>
        <dbReference type="SAM" id="Phobius"/>
    </source>
</evidence>
<keyword evidence="1" id="KW-1133">Transmembrane helix</keyword>
<feature type="transmembrane region" description="Helical" evidence="1">
    <location>
        <begin position="249"/>
        <end position="267"/>
    </location>
</feature>
<sequence>MTADLAQMETTRVEVTGSWVVAWDLLVVLARAAGMDQAVPAPADPDSSGEISRLEVTGTSWAGMLAQLVVEPSDAGGVVAVLTSIGGEPDNVAHLHDVVLDAAAAWLDGRPVVWRWTSDRCAPHSWHCGWGLAAGTHHPAPASAPVAAWRRWTALAVDWPAHVVTVVLTTLAGWWVLLHPFGRMGAGWVADLLWQAGRPVHAAVLLAGAVLARRAADITVAVLDPVEPEQPARWPDRWWARLAVAVRELAPVLLLGTAVVLLGGGWLA</sequence>
<dbReference type="EMBL" id="SSXH01000018">
    <property type="protein sequence ID" value="THJ76070.1"/>
    <property type="molecule type" value="Genomic_DNA"/>
</dbReference>
<keyword evidence="1" id="KW-0812">Transmembrane</keyword>
<dbReference type="RefSeq" id="WP_136446610.1">
    <property type="nucleotide sequence ID" value="NZ_SSXH01000018.1"/>
</dbReference>
<proteinExistence type="predicted"/>
<comment type="caution">
    <text evidence="2">The sequence shown here is derived from an EMBL/GenBank/DDBJ whole genome shotgun (WGS) entry which is preliminary data.</text>
</comment>
<feature type="transmembrane region" description="Helical" evidence="1">
    <location>
        <begin position="159"/>
        <end position="178"/>
    </location>
</feature>
<name>A0A4S5EVB9_9ACTN</name>
<evidence type="ECO:0000313" key="2">
    <source>
        <dbReference type="EMBL" id="THJ76070.1"/>
    </source>
</evidence>